<accession>A0A151IVA5</accession>
<evidence type="ECO:0008006" key="4">
    <source>
        <dbReference type="Google" id="ProtNLM"/>
    </source>
</evidence>
<name>A0A151IVA5_9HYME</name>
<feature type="non-terminal residue" evidence="2">
    <location>
        <position position="1"/>
    </location>
</feature>
<evidence type="ECO:0000313" key="2">
    <source>
        <dbReference type="EMBL" id="KYN11460.1"/>
    </source>
</evidence>
<gene>
    <name evidence="2" type="ORF">ALC57_16378</name>
</gene>
<feature type="compositionally biased region" description="Polar residues" evidence="1">
    <location>
        <begin position="140"/>
        <end position="163"/>
    </location>
</feature>
<dbReference type="EMBL" id="KQ980913">
    <property type="protein sequence ID" value="KYN11460.1"/>
    <property type="molecule type" value="Genomic_DNA"/>
</dbReference>
<dbReference type="Proteomes" id="UP000078492">
    <property type="component" value="Unassembled WGS sequence"/>
</dbReference>
<feature type="region of interest" description="Disordered" evidence="1">
    <location>
        <begin position="131"/>
        <end position="163"/>
    </location>
</feature>
<evidence type="ECO:0000256" key="1">
    <source>
        <dbReference type="SAM" id="MobiDB-lite"/>
    </source>
</evidence>
<organism evidence="2 3">
    <name type="scientific">Trachymyrmex cornetzi</name>
    <dbReference type="NCBI Taxonomy" id="471704"/>
    <lineage>
        <taxon>Eukaryota</taxon>
        <taxon>Metazoa</taxon>
        <taxon>Ecdysozoa</taxon>
        <taxon>Arthropoda</taxon>
        <taxon>Hexapoda</taxon>
        <taxon>Insecta</taxon>
        <taxon>Pterygota</taxon>
        <taxon>Neoptera</taxon>
        <taxon>Endopterygota</taxon>
        <taxon>Hymenoptera</taxon>
        <taxon>Apocrita</taxon>
        <taxon>Aculeata</taxon>
        <taxon>Formicoidea</taxon>
        <taxon>Formicidae</taxon>
        <taxon>Myrmicinae</taxon>
        <taxon>Trachymyrmex</taxon>
    </lineage>
</organism>
<reference evidence="2 3" key="1">
    <citation type="submission" date="2015-09" db="EMBL/GenBank/DDBJ databases">
        <title>Trachymyrmex cornetzi WGS genome.</title>
        <authorList>
            <person name="Nygaard S."/>
            <person name="Hu H."/>
            <person name="Boomsma J."/>
            <person name="Zhang G."/>
        </authorList>
    </citation>
    <scope>NUCLEOTIDE SEQUENCE [LARGE SCALE GENOMIC DNA]</scope>
    <source>
        <strain evidence="2">Tcor2-1</strain>
        <tissue evidence="2">Whole body</tissue>
    </source>
</reference>
<keyword evidence="3" id="KW-1185">Reference proteome</keyword>
<protein>
    <recommendedName>
        <fullName evidence="4">Retrotransposon gag domain-containing protein</fullName>
    </recommendedName>
</protein>
<sequence>PLFVGAQHLFFAGAQHPMFTGAQHLFLAGAQHLFFGGAQHLFFAGAQHPIFAGTQHLFFAGAQHLFFAGAQQPIFAGAQHPIFAGAQKSVNQASVTTQPSAVPIDQIMEIMNRCLQQQELIFEQLRTVTRRSNDTHESSPVRSNEPTMENNSEPSPQSGGTQVTVLNTMTPANAVSTLSRQIPEFGGSEEENVLVKLVKSAKRWYDLQLGSALESWSCFKQELIKMFDRKISFYAAMQKIEARRWNYHKESFDQYAIDKLALTHRLNLPQSDVINLLIGGIMKSLLRATALTPYQCKHRRGIS</sequence>
<proteinExistence type="predicted"/>
<dbReference type="AlphaFoldDB" id="A0A151IVA5"/>
<evidence type="ECO:0000313" key="3">
    <source>
        <dbReference type="Proteomes" id="UP000078492"/>
    </source>
</evidence>